<dbReference type="SUPFAM" id="SSF52540">
    <property type="entry name" value="P-loop containing nucleoside triphosphate hydrolases"/>
    <property type="match status" value="1"/>
</dbReference>
<dbReference type="Pfam" id="PF00570">
    <property type="entry name" value="HRDC"/>
    <property type="match status" value="1"/>
</dbReference>
<protein>
    <recommendedName>
        <fullName evidence="14">ATP-dependent DNA helicase UvrD2</fullName>
        <ecNumber evidence="12">5.6.2.4</ecNumber>
    </recommendedName>
    <alternativeName>
        <fullName evidence="15">DNA 3'-5' helicase UvrD2</fullName>
    </alternativeName>
</protein>
<feature type="domain" description="HRDC" evidence="18">
    <location>
        <begin position="719"/>
        <end position="799"/>
    </location>
</feature>
<keyword evidence="3 16" id="KW-0547">Nucleotide-binding</keyword>
<dbReference type="InterPro" id="IPR014017">
    <property type="entry name" value="DNA_helicase_UvrD-like_C"/>
</dbReference>
<evidence type="ECO:0000313" key="21">
    <source>
        <dbReference type="EMBL" id="TQE14866.1"/>
    </source>
</evidence>
<evidence type="ECO:0000256" key="16">
    <source>
        <dbReference type="PROSITE-ProRule" id="PRU00560"/>
    </source>
</evidence>
<keyword evidence="6 16" id="KW-0347">Helicase</keyword>
<reference evidence="21 22" key="1">
    <citation type="submission" date="2019-03" db="EMBL/GenBank/DDBJ databases">
        <title>Comparative genomic analyses of the sweetpotato soil rot pathogen, Streptomyces ipomoeae.</title>
        <authorList>
            <person name="Ruschel Soares N."/>
            <person name="Badger J.H."/>
            <person name="Huguet-Tapia J.C."/>
            <person name="Clark C.A."/>
            <person name="Pettis G.S."/>
        </authorList>
    </citation>
    <scope>NUCLEOTIDE SEQUENCE [LARGE SCALE GENOMIC DNA]</scope>
    <source>
        <strain evidence="21 22">88-35</strain>
    </source>
</reference>
<dbReference type="CDD" id="cd18807">
    <property type="entry name" value="SF1_C_UvrD"/>
    <property type="match status" value="1"/>
</dbReference>
<dbReference type="Gene3D" id="1.10.10.160">
    <property type="match status" value="1"/>
</dbReference>
<feature type="domain" description="UvrD-like helicase C-terminal" evidence="20">
    <location>
        <begin position="364"/>
        <end position="619"/>
    </location>
</feature>
<name>A0AAE8VT46_9ACTN</name>
<evidence type="ECO:0000256" key="12">
    <source>
        <dbReference type="ARBA" id="ARBA00034808"/>
    </source>
</evidence>
<dbReference type="Gene3D" id="3.40.50.300">
    <property type="entry name" value="P-loop containing nucleotide triphosphate hydrolases"/>
    <property type="match status" value="3"/>
</dbReference>
<comment type="catalytic activity">
    <reaction evidence="13">
        <text>ATP + H2O = ADP + phosphate + H(+)</text>
        <dbReference type="Rhea" id="RHEA:13065"/>
        <dbReference type="ChEBI" id="CHEBI:15377"/>
        <dbReference type="ChEBI" id="CHEBI:15378"/>
        <dbReference type="ChEBI" id="CHEBI:30616"/>
        <dbReference type="ChEBI" id="CHEBI:43474"/>
        <dbReference type="ChEBI" id="CHEBI:456216"/>
        <dbReference type="EC" id="5.6.2.4"/>
    </reaction>
</comment>
<dbReference type="PROSITE" id="PS50967">
    <property type="entry name" value="HRDC"/>
    <property type="match status" value="1"/>
</dbReference>
<evidence type="ECO:0000256" key="14">
    <source>
        <dbReference type="ARBA" id="ARBA00067567"/>
    </source>
</evidence>
<comment type="catalytic activity">
    <reaction evidence="11">
        <text>Couples ATP hydrolysis with the unwinding of duplex DNA by translocating in the 3'-5' direction.</text>
        <dbReference type="EC" id="5.6.2.4"/>
    </reaction>
</comment>
<keyword evidence="5 16" id="KW-0378">Hydrolase</keyword>
<dbReference type="SUPFAM" id="SSF47819">
    <property type="entry name" value="HRDC-like"/>
    <property type="match status" value="1"/>
</dbReference>
<evidence type="ECO:0000256" key="5">
    <source>
        <dbReference type="ARBA" id="ARBA00022801"/>
    </source>
</evidence>
<proteinExistence type="inferred from homology"/>
<comment type="similarity">
    <text evidence="2">Belongs to the helicase family. UvrD subfamily.</text>
</comment>
<dbReference type="InterPro" id="IPR014016">
    <property type="entry name" value="UvrD-like_ATP-bd"/>
</dbReference>
<sequence length="801" mass="86863">MSLALLHGVTARILARSGRNVRESSTIPALDSVTPAALIRLRVPACGQPTRPTPETWQHGRVTAATHSTLFPRVPDSADAVLEGLDPEQRAVATALHGPVCVLAGAGTGKTRAITHRIAYGVRAGMLQPASVLAVTFTNRAAGEMRGRLRQLGAAGVQARTFHSAALRQLQYFWPKAVGGVMPRIIDRKFPLVADAAAACHIRLDRNELRDAAAEIEWSKVTQTVPSDYAAAAAKAGREAPRDPAEIAQIYATYEDLKRERSVIDFEDVLLLTVGILQDRHDIAEQVRSQYQHFVVDEYQDVSPLQQRLLELWLGDRDNLCVVGDASQTIYSFTGATPDHLLDFRLRYPGATVVKLVRDYRSTPQVVHLANGLLSQARGRAADHRLELISQRPPGPEPRYTEYSDEPAEAEGAARRIRDFIASGVPASEIAILFRTNSQSETYEQALADAGVPYQLRGAERFFDRPEVRKAGAALRAAARFGGNDTLLEDAVDLPSQVRAVLSGEGWTGEPPAGSGAARERWESLAALVNLAQDFAAAKPYATLGDMVAELDERANAQHAPTVQGVTLASLHSAKGLEWDVVFLVGVAEGMMPITYAKTDEQVEEERRLLYVGVTRAREQLSVSWALSRSPGSRPNRRPSRFLDGLRPGSIATAGRTGASGSGGVEPGSVDGRPDGFAGGGTEAAPRRTSRTPARCRVCGRTLRDAGDMKLMRCEDCPSDMDEGLYERLREWRAVQARLSGQPDFCVFTDRTLMAIAEAGPSTPVELGRIPGVLARKLQRYGADVLDICAGREPGCEDEND</sequence>
<dbReference type="GO" id="GO:0005829">
    <property type="term" value="C:cytosol"/>
    <property type="evidence" value="ECO:0007669"/>
    <property type="project" value="TreeGrafter"/>
</dbReference>
<evidence type="ECO:0000259" key="19">
    <source>
        <dbReference type="PROSITE" id="PS51198"/>
    </source>
</evidence>
<evidence type="ECO:0000256" key="6">
    <source>
        <dbReference type="ARBA" id="ARBA00022806"/>
    </source>
</evidence>
<dbReference type="PROSITE" id="PS51198">
    <property type="entry name" value="UVRD_HELICASE_ATP_BIND"/>
    <property type="match status" value="1"/>
</dbReference>
<dbReference type="FunFam" id="3.40.50.300:FF:001201">
    <property type="entry name" value="ATP-dependent DNA helicase UvrD2"/>
    <property type="match status" value="1"/>
</dbReference>
<dbReference type="PROSITE" id="PS51217">
    <property type="entry name" value="UVRD_HELICASE_CTER"/>
    <property type="match status" value="1"/>
</dbReference>
<dbReference type="Pfam" id="PF00580">
    <property type="entry name" value="UvrD-helicase"/>
    <property type="match status" value="1"/>
</dbReference>
<dbReference type="InterPro" id="IPR027417">
    <property type="entry name" value="P-loop_NTPase"/>
</dbReference>
<dbReference type="InterPro" id="IPR013986">
    <property type="entry name" value="DExx_box_DNA_helicase_dom_sf"/>
</dbReference>
<evidence type="ECO:0000256" key="7">
    <source>
        <dbReference type="ARBA" id="ARBA00022840"/>
    </source>
</evidence>
<dbReference type="PANTHER" id="PTHR11070">
    <property type="entry name" value="UVRD / RECB / PCRA DNA HELICASE FAMILY MEMBER"/>
    <property type="match status" value="1"/>
</dbReference>
<gene>
    <name evidence="21" type="ORF">Sipo8835_46670</name>
</gene>
<evidence type="ECO:0000259" key="18">
    <source>
        <dbReference type="PROSITE" id="PS50967"/>
    </source>
</evidence>
<dbReference type="InterPro" id="IPR044876">
    <property type="entry name" value="HRDC_dom_sf"/>
</dbReference>
<evidence type="ECO:0000256" key="2">
    <source>
        <dbReference type="ARBA" id="ARBA00009922"/>
    </source>
</evidence>
<keyword evidence="9" id="KW-0234">DNA repair</keyword>
<keyword evidence="7 16" id="KW-0067">ATP-binding</keyword>
<dbReference type="SMART" id="SM00341">
    <property type="entry name" value="HRDC"/>
    <property type="match status" value="1"/>
</dbReference>
<organism evidence="21 22">
    <name type="scientific">Streptomyces ipomoeae</name>
    <dbReference type="NCBI Taxonomy" id="103232"/>
    <lineage>
        <taxon>Bacteria</taxon>
        <taxon>Bacillati</taxon>
        <taxon>Actinomycetota</taxon>
        <taxon>Actinomycetes</taxon>
        <taxon>Kitasatosporales</taxon>
        <taxon>Streptomycetaceae</taxon>
        <taxon>Streptomyces</taxon>
    </lineage>
</organism>
<dbReference type="GO" id="GO:0005524">
    <property type="term" value="F:ATP binding"/>
    <property type="evidence" value="ECO:0007669"/>
    <property type="project" value="UniProtKB-UniRule"/>
</dbReference>
<evidence type="ECO:0000256" key="10">
    <source>
        <dbReference type="ARBA" id="ARBA00023235"/>
    </source>
</evidence>
<dbReference type="Gene3D" id="1.10.486.10">
    <property type="entry name" value="PCRA, domain 4"/>
    <property type="match status" value="2"/>
</dbReference>
<evidence type="ECO:0000313" key="22">
    <source>
        <dbReference type="Proteomes" id="UP000318720"/>
    </source>
</evidence>
<dbReference type="GO" id="GO:0003677">
    <property type="term" value="F:DNA binding"/>
    <property type="evidence" value="ECO:0007669"/>
    <property type="project" value="UniProtKB-KW"/>
</dbReference>
<dbReference type="GO" id="GO:0043138">
    <property type="term" value="F:3'-5' DNA helicase activity"/>
    <property type="evidence" value="ECO:0007669"/>
    <property type="project" value="UniProtKB-EC"/>
</dbReference>
<dbReference type="GO" id="GO:0033202">
    <property type="term" value="C:DNA helicase complex"/>
    <property type="evidence" value="ECO:0007669"/>
    <property type="project" value="TreeGrafter"/>
</dbReference>
<dbReference type="EMBL" id="SPAZ01000373">
    <property type="protein sequence ID" value="TQE14866.1"/>
    <property type="molecule type" value="Genomic_DNA"/>
</dbReference>
<evidence type="ECO:0000256" key="8">
    <source>
        <dbReference type="ARBA" id="ARBA00023125"/>
    </source>
</evidence>
<evidence type="ECO:0000256" key="17">
    <source>
        <dbReference type="SAM" id="MobiDB-lite"/>
    </source>
</evidence>
<dbReference type="PANTHER" id="PTHR11070:SF69">
    <property type="entry name" value="ATP-DEPENDENT DNA HELICASE UVRD2"/>
    <property type="match status" value="1"/>
</dbReference>
<evidence type="ECO:0000256" key="15">
    <source>
        <dbReference type="ARBA" id="ARBA00077370"/>
    </source>
</evidence>
<evidence type="ECO:0000256" key="1">
    <source>
        <dbReference type="ARBA" id="ARBA00001946"/>
    </source>
</evidence>
<dbReference type="EC" id="5.6.2.4" evidence="12"/>
<feature type="binding site" evidence="16">
    <location>
        <begin position="104"/>
        <end position="111"/>
    </location>
    <ligand>
        <name>ATP</name>
        <dbReference type="ChEBI" id="CHEBI:30616"/>
    </ligand>
</feature>
<dbReference type="InterPro" id="IPR000212">
    <property type="entry name" value="DNA_helicase_UvrD/REP"/>
</dbReference>
<evidence type="ECO:0000259" key="20">
    <source>
        <dbReference type="PROSITE" id="PS51217"/>
    </source>
</evidence>
<feature type="domain" description="UvrD-like helicase ATP-binding" evidence="19">
    <location>
        <begin position="83"/>
        <end position="363"/>
    </location>
</feature>
<dbReference type="GO" id="GO:0000725">
    <property type="term" value="P:recombinational repair"/>
    <property type="evidence" value="ECO:0007669"/>
    <property type="project" value="TreeGrafter"/>
</dbReference>
<dbReference type="AlphaFoldDB" id="A0AAE8VT46"/>
<keyword evidence="4" id="KW-0227">DNA damage</keyword>
<comment type="caution">
    <text evidence="21">The sequence shown here is derived from an EMBL/GenBank/DDBJ whole genome shotgun (WGS) entry which is preliminary data.</text>
</comment>
<keyword evidence="10" id="KW-0413">Isomerase</keyword>
<dbReference type="Gene3D" id="1.10.150.80">
    <property type="entry name" value="HRDC domain"/>
    <property type="match status" value="1"/>
</dbReference>
<evidence type="ECO:0000256" key="13">
    <source>
        <dbReference type="ARBA" id="ARBA00048988"/>
    </source>
</evidence>
<dbReference type="FunFam" id="3.40.50.300:FF:001181">
    <property type="entry name" value="DNA helicase"/>
    <property type="match status" value="1"/>
</dbReference>
<dbReference type="GO" id="GO:0016787">
    <property type="term" value="F:hydrolase activity"/>
    <property type="evidence" value="ECO:0007669"/>
    <property type="project" value="UniProtKB-UniRule"/>
</dbReference>
<dbReference type="Pfam" id="PF13361">
    <property type="entry name" value="UvrD_C"/>
    <property type="match status" value="2"/>
</dbReference>
<dbReference type="InterPro" id="IPR010997">
    <property type="entry name" value="HRDC-like_sf"/>
</dbReference>
<accession>A0AAE8VT46</accession>
<evidence type="ECO:0000256" key="11">
    <source>
        <dbReference type="ARBA" id="ARBA00034617"/>
    </source>
</evidence>
<evidence type="ECO:0000256" key="9">
    <source>
        <dbReference type="ARBA" id="ARBA00023204"/>
    </source>
</evidence>
<keyword evidence="8" id="KW-0238">DNA-binding</keyword>
<evidence type="ECO:0000256" key="4">
    <source>
        <dbReference type="ARBA" id="ARBA00022763"/>
    </source>
</evidence>
<dbReference type="Proteomes" id="UP000318720">
    <property type="component" value="Unassembled WGS sequence"/>
</dbReference>
<dbReference type="CDD" id="cd17932">
    <property type="entry name" value="DEXQc_UvrD"/>
    <property type="match status" value="1"/>
</dbReference>
<evidence type="ECO:0000256" key="3">
    <source>
        <dbReference type="ARBA" id="ARBA00022741"/>
    </source>
</evidence>
<dbReference type="InterPro" id="IPR002121">
    <property type="entry name" value="HRDC_dom"/>
</dbReference>
<comment type="cofactor">
    <cofactor evidence="1">
        <name>Mg(2+)</name>
        <dbReference type="ChEBI" id="CHEBI:18420"/>
    </cofactor>
</comment>
<feature type="region of interest" description="Disordered" evidence="17">
    <location>
        <begin position="625"/>
        <end position="692"/>
    </location>
</feature>